<dbReference type="EMBL" id="JAWDGP010005318">
    <property type="protein sequence ID" value="KAK3757828.1"/>
    <property type="molecule type" value="Genomic_DNA"/>
</dbReference>
<evidence type="ECO:0000313" key="2">
    <source>
        <dbReference type="EMBL" id="KAK3757828.1"/>
    </source>
</evidence>
<sequence>MVYEDEGKQSNHCMRGGETVNGPAWSQGNDLIPGKPLDPKSVIKTRTHCTDRPQKRDQRTTQFCGYAVNSVNIQVVPLLDPTQWITSKITKPGNEMQSVGQNEI</sequence>
<accession>A0AAE1D634</accession>
<evidence type="ECO:0000256" key="1">
    <source>
        <dbReference type="SAM" id="MobiDB-lite"/>
    </source>
</evidence>
<evidence type="ECO:0000313" key="3">
    <source>
        <dbReference type="Proteomes" id="UP001283361"/>
    </source>
</evidence>
<protein>
    <submittedName>
        <fullName evidence="2">Uncharacterized protein</fullName>
    </submittedName>
</protein>
<keyword evidence="3" id="KW-1185">Reference proteome</keyword>
<reference evidence="2" key="1">
    <citation type="journal article" date="2023" name="G3 (Bethesda)">
        <title>A reference genome for the long-term kleptoplast-retaining sea slug Elysia crispata morphotype clarki.</title>
        <authorList>
            <person name="Eastman K.E."/>
            <person name="Pendleton A.L."/>
            <person name="Shaikh M.A."/>
            <person name="Suttiyut T."/>
            <person name="Ogas R."/>
            <person name="Tomko P."/>
            <person name="Gavelis G."/>
            <person name="Widhalm J.R."/>
            <person name="Wisecaver J.H."/>
        </authorList>
    </citation>
    <scope>NUCLEOTIDE SEQUENCE</scope>
    <source>
        <strain evidence="2">ECLA1</strain>
    </source>
</reference>
<name>A0AAE1D634_9GAST</name>
<feature type="region of interest" description="Disordered" evidence="1">
    <location>
        <begin position="1"/>
        <end position="40"/>
    </location>
</feature>
<dbReference type="Proteomes" id="UP001283361">
    <property type="component" value="Unassembled WGS sequence"/>
</dbReference>
<organism evidence="2 3">
    <name type="scientific">Elysia crispata</name>
    <name type="common">lettuce slug</name>
    <dbReference type="NCBI Taxonomy" id="231223"/>
    <lineage>
        <taxon>Eukaryota</taxon>
        <taxon>Metazoa</taxon>
        <taxon>Spiralia</taxon>
        <taxon>Lophotrochozoa</taxon>
        <taxon>Mollusca</taxon>
        <taxon>Gastropoda</taxon>
        <taxon>Heterobranchia</taxon>
        <taxon>Euthyneura</taxon>
        <taxon>Panpulmonata</taxon>
        <taxon>Sacoglossa</taxon>
        <taxon>Placobranchoidea</taxon>
        <taxon>Plakobranchidae</taxon>
        <taxon>Elysia</taxon>
    </lineage>
</organism>
<gene>
    <name evidence="2" type="ORF">RRG08_049111</name>
</gene>
<dbReference type="AlphaFoldDB" id="A0AAE1D634"/>
<proteinExistence type="predicted"/>
<comment type="caution">
    <text evidence="2">The sequence shown here is derived from an EMBL/GenBank/DDBJ whole genome shotgun (WGS) entry which is preliminary data.</text>
</comment>